<dbReference type="InterPro" id="IPR036568">
    <property type="entry name" value="GGCT-like_sf"/>
</dbReference>
<evidence type="ECO:0000313" key="3">
    <source>
        <dbReference type="Proteomes" id="UP001198862"/>
    </source>
</evidence>
<gene>
    <name evidence="2" type="ORF">LJ725_20135</name>
</gene>
<evidence type="ECO:0000256" key="1">
    <source>
        <dbReference type="ARBA" id="ARBA00023239"/>
    </source>
</evidence>
<dbReference type="Gene3D" id="3.10.490.10">
    <property type="entry name" value="Gamma-glutamyl cyclotransferase-like"/>
    <property type="match status" value="1"/>
</dbReference>
<dbReference type="RefSeq" id="WP_230552533.1">
    <property type="nucleotide sequence ID" value="NZ_JAJISD010000009.1"/>
</dbReference>
<organism evidence="2 3">
    <name type="scientific">Reyranella aquatilis</name>
    <dbReference type="NCBI Taxonomy" id="2035356"/>
    <lineage>
        <taxon>Bacteria</taxon>
        <taxon>Pseudomonadati</taxon>
        <taxon>Pseudomonadota</taxon>
        <taxon>Alphaproteobacteria</taxon>
        <taxon>Hyphomicrobiales</taxon>
        <taxon>Reyranellaceae</taxon>
        <taxon>Reyranella</taxon>
    </lineage>
</organism>
<dbReference type="CDD" id="cd06661">
    <property type="entry name" value="GGCT_like"/>
    <property type="match status" value="1"/>
</dbReference>
<keyword evidence="3" id="KW-1185">Reference proteome</keyword>
<sequence length="158" mass="17457">MADNLIWYFAYGSNMDAARLFDQRLAPKGVPRGERIAGRLDGWRLVFDKPSRLQKGGAAANIVPDRTGVVHGTLNALPEAGLEVLDIYEGVAAGHYERRTIRVRRADRGEDVDAIVYVGLIQEAGLKPPRAYLDCLLAGRDLLPPDYVDWLSRVPTAD</sequence>
<dbReference type="PANTHER" id="PTHR12935">
    <property type="entry name" value="GAMMA-GLUTAMYLCYCLOTRANSFERASE"/>
    <property type="match status" value="1"/>
</dbReference>
<dbReference type="EMBL" id="JAJISD010000009">
    <property type="protein sequence ID" value="MCC8431290.1"/>
    <property type="molecule type" value="Genomic_DNA"/>
</dbReference>
<accession>A0ABS8KYW8</accession>
<comment type="caution">
    <text evidence="2">The sequence shown here is derived from an EMBL/GenBank/DDBJ whole genome shotgun (WGS) entry which is preliminary data.</text>
</comment>
<dbReference type="PANTHER" id="PTHR12935:SF0">
    <property type="entry name" value="GAMMA-GLUTAMYLCYCLOTRANSFERASE"/>
    <property type="match status" value="1"/>
</dbReference>
<protein>
    <submittedName>
        <fullName evidence="2">Gamma-glutamylcyclotransferase</fullName>
    </submittedName>
</protein>
<keyword evidence="1" id="KW-0456">Lyase</keyword>
<dbReference type="Proteomes" id="UP001198862">
    <property type="component" value="Unassembled WGS sequence"/>
</dbReference>
<dbReference type="Pfam" id="PF13772">
    <property type="entry name" value="AIG2_2"/>
    <property type="match status" value="1"/>
</dbReference>
<reference evidence="2 3" key="1">
    <citation type="submission" date="2021-11" db="EMBL/GenBank/DDBJ databases">
        <authorList>
            <person name="Lee D.-H."/>
            <person name="Kim S.-B."/>
        </authorList>
    </citation>
    <scope>NUCLEOTIDE SEQUENCE [LARGE SCALE GENOMIC DNA]</scope>
    <source>
        <strain evidence="2 3">KCTC 52223</strain>
    </source>
</reference>
<dbReference type="SUPFAM" id="SSF110857">
    <property type="entry name" value="Gamma-glutamyl cyclotransferase-like"/>
    <property type="match status" value="1"/>
</dbReference>
<dbReference type="InterPro" id="IPR017939">
    <property type="entry name" value="G-Glutamylcylcotransferase"/>
</dbReference>
<proteinExistence type="predicted"/>
<dbReference type="InterPro" id="IPR013024">
    <property type="entry name" value="GGCT-like"/>
</dbReference>
<name>A0ABS8KYW8_9HYPH</name>
<evidence type="ECO:0000313" key="2">
    <source>
        <dbReference type="EMBL" id="MCC8431290.1"/>
    </source>
</evidence>